<name>Q2H7W3_CHAGB</name>
<organism evidence="9 10">
    <name type="scientific">Chaetomium globosum (strain ATCC 6205 / CBS 148.51 / DSM 1962 / NBRC 6347 / NRRL 1970)</name>
    <name type="common">Soil fungus</name>
    <dbReference type="NCBI Taxonomy" id="306901"/>
    <lineage>
        <taxon>Eukaryota</taxon>
        <taxon>Fungi</taxon>
        <taxon>Dikarya</taxon>
        <taxon>Ascomycota</taxon>
        <taxon>Pezizomycotina</taxon>
        <taxon>Sordariomycetes</taxon>
        <taxon>Sordariomycetidae</taxon>
        <taxon>Sordariales</taxon>
        <taxon>Chaetomiaceae</taxon>
        <taxon>Chaetomium</taxon>
    </lineage>
</organism>
<evidence type="ECO:0000256" key="5">
    <source>
        <dbReference type="ARBA" id="ARBA00023163"/>
    </source>
</evidence>
<dbReference type="eggNOG" id="ENOG502SKXY">
    <property type="taxonomic scope" value="Eukaryota"/>
</dbReference>
<dbReference type="AlphaFoldDB" id="Q2H7W3"/>
<dbReference type="RefSeq" id="XP_001230207.1">
    <property type="nucleotide sequence ID" value="XM_001230206.1"/>
</dbReference>
<dbReference type="InterPro" id="IPR007219">
    <property type="entry name" value="XnlR_reg_dom"/>
</dbReference>
<dbReference type="SUPFAM" id="SSF57701">
    <property type="entry name" value="Zn2/Cys6 DNA-binding domain"/>
    <property type="match status" value="1"/>
</dbReference>
<dbReference type="InterPro" id="IPR036864">
    <property type="entry name" value="Zn2-C6_fun-type_DNA-bd_sf"/>
</dbReference>
<keyword evidence="2" id="KW-0479">Metal-binding</keyword>
<dbReference type="SMART" id="SM00906">
    <property type="entry name" value="Fungal_trans"/>
    <property type="match status" value="1"/>
</dbReference>
<dbReference type="PROSITE" id="PS50048">
    <property type="entry name" value="ZN2_CY6_FUNGAL_2"/>
    <property type="match status" value="1"/>
</dbReference>
<gene>
    <name evidence="9" type="ORF">CHGG_03691</name>
</gene>
<dbReference type="HOGENOM" id="CLU_010813_1_1_1"/>
<evidence type="ECO:0000256" key="7">
    <source>
        <dbReference type="SAM" id="MobiDB-lite"/>
    </source>
</evidence>
<dbReference type="Gene3D" id="4.10.240.10">
    <property type="entry name" value="Zn(2)-C6 fungal-type DNA-binding domain"/>
    <property type="match status" value="1"/>
</dbReference>
<dbReference type="OMA" id="CSHHNIP"/>
<feature type="domain" description="Zn(2)-C6 fungal-type" evidence="8">
    <location>
        <begin position="5"/>
        <end position="35"/>
    </location>
</feature>
<dbReference type="PANTHER" id="PTHR46910">
    <property type="entry name" value="TRANSCRIPTION FACTOR PDR1"/>
    <property type="match status" value="1"/>
</dbReference>
<dbReference type="CDD" id="cd12148">
    <property type="entry name" value="fungal_TF_MHR"/>
    <property type="match status" value="1"/>
</dbReference>
<keyword evidence="6" id="KW-0539">Nucleus</keyword>
<keyword evidence="3" id="KW-0805">Transcription regulation</keyword>
<dbReference type="InterPro" id="IPR001138">
    <property type="entry name" value="Zn2Cys6_DnaBD"/>
</dbReference>
<dbReference type="InterPro" id="IPR050987">
    <property type="entry name" value="AtrR-like"/>
</dbReference>
<keyword evidence="5" id="KW-0804">Transcription</keyword>
<evidence type="ECO:0000256" key="2">
    <source>
        <dbReference type="ARBA" id="ARBA00022723"/>
    </source>
</evidence>
<dbReference type="InParanoid" id="Q2H7W3"/>
<evidence type="ECO:0000313" key="10">
    <source>
        <dbReference type="Proteomes" id="UP000001056"/>
    </source>
</evidence>
<dbReference type="SMART" id="SM00066">
    <property type="entry name" value="GAL4"/>
    <property type="match status" value="1"/>
</dbReference>
<dbReference type="VEuPathDB" id="FungiDB:CHGG_03691"/>
<dbReference type="GO" id="GO:0008270">
    <property type="term" value="F:zinc ion binding"/>
    <property type="evidence" value="ECO:0007669"/>
    <property type="project" value="InterPro"/>
</dbReference>
<evidence type="ECO:0000256" key="4">
    <source>
        <dbReference type="ARBA" id="ARBA00023125"/>
    </source>
</evidence>
<evidence type="ECO:0000313" key="9">
    <source>
        <dbReference type="EMBL" id="EAQ91756.1"/>
    </source>
</evidence>
<dbReference type="OrthoDB" id="4116913at2759"/>
<evidence type="ECO:0000256" key="1">
    <source>
        <dbReference type="ARBA" id="ARBA00004123"/>
    </source>
</evidence>
<evidence type="ECO:0000256" key="3">
    <source>
        <dbReference type="ARBA" id="ARBA00023015"/>
    </source>
</evidence>
<dbReference type="GO" id="GO:0003677">
    <property type="term" value="F:DNA binding"/>
    <property type="evidence" value="ECO:0007669"/>
    <property type="project" value="UniProtKB-KW"/>
</dbReference>
<feature type="compositionally biased region" description="Polar residues" evidence="7">
    <location>
        <begin position="116"/>
        <end position="126"/>
    </location>
</feature>
<dbReference type="Proteomes" id="UP000001056">
    <property type="component" value="Unassembled WGS sequence"/>
</dbReference>
<dbReference type="CDD" id="cd00067">
    <property type="entry name" value="GAL4"/>
    <property type="match status" value="1"/>
</dbReference>
<feature type="region of interest" description="Disordered" evidence="7">
    <location>
        <begin position="116"/>
        <end position="140"/>
    </location>
</feature>
<dbReference type="GO" id="GO:0000981">
    <property type="term" value="F:DNA-binding transcription factor activity, RNA polymerase II-specific"/>
    <property type="evidence" value="ECO:0007669"/>
    <property type="project" value="InterPro"/>
</dbReference>
<proteinExistence type="predicted"/>
<evidence type="ECO:0000256" key="6">
    <source>
        <dbReference type="ARBA" id="ARBA00023242"/>
    </source>
</evidence>
<keyword evidence="4" id="KW-0238">DNA-binding</keyword>
<accession>Q2H7W3</accession>
<dbReference type="STRING" id="306901.Q2H7W3"/>
<keyword evidence="10" id="KW-1185">Reference proteome</keyword>
<dbReference type="GO" id="GO:0006351">
    <property type="term" value="P:DNA-templated transcription"/>
    <property type="evidence" value="ECO:0007669"/>
    <property type="project" value="InterPro"/>
</dbReference>
<protein>
    <recommendedName>
        <fullName evidence="8">Zn(2)-C6 fungal-type domain-containing protein</fullName>
    </recommendedName>
</protein>
<feature type="compositionally biased region" description="Low complexity" evidence="7">
    <location>
        <begin position="127"/>
        <end position="140"/>
    </location>
</feature>
<dbReference type="Pfam" id="PF04082">
    <property type="entry name" value="Fungal_trans"/>
    <property type="match status" value="1"/>
</dbReference>
<dbReference type="Pfam" id="PF00172">
    <property type="entry name" value="Zn_clus"/>
    <property type="match status" value="1"/>
</dbReference>
<dbReference type="GO" id="GO:0005634">
    <property type="term" value="C:nucleus"/>
    <property type="evidence" value="ECO:0007669"/>
    <property type="project" value="UniProtKB-SubCell"/>
</dbReference>
<sequence length="608" mass="68163">MRKRACDSCYQRKIQCDAASPRCDWCRHHDLPCTFNRPISTRRRGKAKKCVAMDVPVGETDIGRSVNAVERVEVEQPEMEMEDPGPPMPVPVPVVFDTVPSPLSLPDAPVNWSAPFTPSSTADTNPSTYGSPSSSLVTSPSYQLSDHFAESPIRAESPASVQGPAFGKLHFAGRHLGDISLHNGIPFLSSEGQKWIASRTGESAPLQTLSVAPPRRHGGVHPAFWCANTVHSEGMPLPDRRVVEEALDMFTSNPFKRIWPAVDGILFRQTIDAAYDTGAGRCSLEAVAARACIFSFLALLSLHHMYPKSMPTLDSEECAVQAQHLLPKALYHLLLGQLQKAAVFHSVACRMMFTLGANTVVVPPWSSLAGHDWRVKNQLRKLFWMVYCNDKEISLRTGQPPSINDDDCDLTLPQGYLDFKYVDDIPEFEHLLLDDTAVPLLPGDVRLDIIKSRTYTLLYSAKAMRKSDAEVIRDIRQLDDELEAWRLSVPARFRPSLSPREELPRPDLSEPRRMERFMIHVEMAVFYPISALWTIFCNIIYSPLQPLADADLELLNAAPQLIQEMRLRRLARDEMTHMKMVDDFVAELARLATRAVLKARADERAFPC</sequence>
<dbReference type="PANTHER" id="PTHR46910:SF37">
    <property type="entry name" value="ZN(II)2CYS6 TRANSCRIPTION FACTOR (EUROFUNG)"/>
    <property type="match status" value="1"/>
</dbReference>
<reference evidence="10" key="1">
    <citation type="journal article" date="2015" name="Genome Announc.">
        <title>Draft genome sequence of the cellulolytic fungus Chaetomium globosum.</title>
        <authorList>
            <person name="Cuomo C.A."/>
            <person name="Untereiner W.A."/>
            <person name="Ma L.-J."/>
            <person name="Grabherr M."/>
            <person name="Birren B.W."/>
        </authorList>
    </citation>
    <scope>NUCLEOTIDE SEQUENCE [LARGE SCALE GENOMIC DNA]</scope>
    <source>
        <strain evidence="10">ATCC 6205 / CBS 148.51 / DSM 1962 / NBRC 6347 / NRRL 1970</strain>
    </source>
</reference>
<dbReference type="EMBL" id="CH408030">
    <property type="protein sequence ID" value="EAQ91756.1"/>
    <property type="molecule type" value="Genomic_DNA"/>
</dbReference>
<comment type="subcellular location">
    <subcellularLocation>
        <location evidence="1">Nucleus</location>
    </subcellularLocation>
</comment>
<dbReference type="GeneID" id="4389903"/>
<evidence type="ECO:0000259" key="8">
    <source>
        <dbReference type="PROSITE" id="PS50048"/>
    </source>
</evidence>